<keyword evidence="2 3" id="KW-0175">Coiled coil</keyword>
<organism evidence="5 6">
    <name type="scientific">Ameiurus melas</name>
    <name type="common">Black bullhead</name>
    <name type="synonym">Silurus melas</name>
    <dbReference type="NCBI Taxonomy" id="219545"/>
    <lineage>
        <taxon>Eukaryota</taxon>
        <taxon>Metazoa</taxon>
        <taxon>Chordata</taxon>
        <taxon>Craniata</taxon>
        <taxon>Vertebrata</taxon>
        <taxon>Euteleostomi</taxon>
        <taxon>Actinopterygii</taxon>
        <taxon>Neopterygii</taxon>
        <taxon>Teleostei</taxon>
        <taxon>Ostariophysi</taxon>
        <taxon>Siluriformes</taxon>
        <taxon>Ictaluridae</taxon>
        <taxon>Ameiurus</taxon>
    </lineage>
</organism>
<dbReference type="PANTHER" id="PTHR15073:SF1">
    <property type="entry name" value="RETICULOCYTE-BINDING PROTEIN HOMOLOG 2A"/>
    <property type="match status" value="1"/>
</dbReference>
<comment type="caution">
    <text evidence="5">The sequence shown here is derived from an EMBL/GenBank/DDBJ whole genome shotgun (WGS) entry which is preliminary data.</text>
</comment>
<evidence type="ECO:0000256" key="1">
    <source>
        <dbReference type="ARBA" id="ARBA00007525"/>
    </source>
</evidence>
<feature type="transmembrane region" description="Helical" evidence="4">
    <location>
        <begin position="265"/>
        <end position="286"/>
    </location>
</feature>
<dbReference type="PANTHER" id="PTHR15073">
    <property type="entry name" value="MICROTUBULE-ASSOCIATED PROTEIN"/>
    <property type="match status" value="1"/>
</dbReference>
<dbReference type="InterPro" id="IPR051483">
    <property type="entry name" value="MAP7_domain-containing"/>
</dbReference>
<protein>
    <submittedName>
        <fullName evidence="5">Uncharacterized protein</fullName>
    </submittedName>
</protein>
<name>A0A7J5ZW91_AMEME</name>
<reference evidence="5 6" key="1">
    <citation type="submission" date="2020-02" db="EMBL/GenBank/DDBJ databases">
        <title>A chromosome-scale genome assembly of the black bullhead catfish (Ameiurus melas).</title>
        <authorList>
            <person name="Wen M."/>
            <person name="Zham M."/>
            <person name="Cabau C."/>
            <person name="Klopp C."/>
            <person name="Donnadieu C."/>
            <person name="Roques C."/>
            <person name="Bouchez O."/>
            <person name="Lampietro C."/>
            <person name="Jouanno E."/>
            <person name="Herpin A."/>
            <person name="Louis A."/>
            <person name="Berthelot C."/>
            <person name="Parey E."/>
            <person name="Roest-Crollius H."/>
            <person name="Braasch I."/>
            <person name="Postlethwait J."/>
            <person name="Robinson-Rechavi M."/>
            <person name="Echchiki A."/>
            <person name="Begum T."/>
            <person name="Montfort J."/>
            <person name="Schartl M."/>
            <person name="Bobe J."/>
            <person name="Guiguen Y."/>
        </authorList>
    </citation>
    <scope>NUCLEOTIDE SEQUENCE [LARGE SCALE GENOMIC DNA]</scope>
    <source>
        <strain evidence="5">M_S1</strain>
        <tissue evidence="5">Blood</tissue>
    </source>
</reference>
<dbReference type="EMBL" id="JAAGNN010000022">
    <property type="protein sequence ID" value="KAF4074800.1"/>
    <property type="molecule type" value="Genomic_DNA"/>
</dbReference>
<dbReference type="InterPro" id="IPR036179">
    <property type="entry name" value="Ig-like_dom_sf"/>
</dbReference>
<dbReference type="InterPro" id="IPR013783">
    <property type="entry name" value="Ig-like_fold"/>
</dbReference>
<proteinExistence type="inferred from homology"/>
<dbReference type="SUPFAM" id="SSF48726">
    <property type="entry name" value="Immunoglobulin"/>
    <property type="match status" value="1"/>
</dbReference>
<keyword evidence="6" id="KW-1185">Reference proteome</keyword>
<dbReference type="Proteomes" id="UP000593565">
    <property type="component" value="Unassembled WGS sequence"/>
</dbReference>
<accession>A0A7J5ZW91</accession>
<evidence type="ECO:0000256" key="3">
    <source>
        <dbReference type="SAM" id="Coils"/>
    </source>
</evidence>
<evidence type="ECO:0000313" key="6">
    <source>
        <dbReference type="Proteomes" id="UP000593565"/>
    </source>
</evidence>
<comment type="similarity">
    <text evidence="1">Belongs to the MAP7 family.</text>
</comment>
<dbReference type="Gene3D" id="2.60.40.10">
    <property type="entry name" value="Immunoglobulins"/>
    <property type="match status" value="1"/>
</dbReference>
<feature type="non-terminal residue" evidence="5">
    <location>
        <position position="1"/>
    </location>
</feature>
<feature type="non-terminal residue" evidence="5">
    <location>
        <position position="514"/>
    </location>
</feature>
<feature type="coiled-coil region" evidence="3">
    <location>
        <begin position="288"/>
        <end position="426"/>
    </location>
</feature>
<keyword evidence="4" id="KW-0812">Transmembrane</keyword>
<evidence type="ECO:0000256" key="2">
    <source>
        <dbReference type="ARBA" id="ARBA00023054"/>
    </source>
</evidence>
<dbReference type="AlphaFoldDB" id="A0A7J5ZW91"/>
<keyword evidence="4" id="KW-1133">Transmembrane helix</keyword>
<gene>
    <name evidence="5" type="ORF">AMELA_G00243540</name>
</gene>
<sequence length="514" mass="59516">RCSCDVTGSRETNPFLLPEWKAKVRSAPLEREKKAERRRSRDMQSCSIHHCVLLLLTLTFTTAPVADADCPTLAKLHQRVTLPCKHKCSGETKWTLYDTRDVVFARCDQTSCSSVVKGYEMSHDQYKKGDFSLTITSAEYSMRNTYVCECRSSDYSTVRLSIETVFSAVQVKHDGDLILDLSVPEPVEVIYTSSDSAVGEQICNVTQHSLQCKAEYTHRTSLSYPELTLRDVTYSDSGRYTIRDTENKEDIRVYAVSVTGLTKGMTALIVLLVLVVVLVISGVIIYKWREAEKKRRAAEEKCRAAEEKCRAAEENCRAAEENCRAEEERRAAVEKRRAAVEKWRAAVEKWRAAVEEWRKTVKKLRAAEEELRPFVNERRVAEEKRRVAEEERRVAEEERRVAEEERRVAEEERREVENEMKAVCGKISELLLFVRDNNPRDQIEKMIEGLEQWYRENRKYSDHVTLFCNQKRTEEEFWKSFYGKTQEDSESEQVCGLSTELLKTVMQIKESQCL</sequence>
<evidence type="ECO:0000313" key="5">
    <source>
        <dbReference type="EMBL" id="KAF4074800.1"/>
    </source>
</evidence>
<keyword evidence="4" id="KW-0472">Membrane</keyword>
<evidence type="ECO:0000256" key="4">
    <source>
        <dbReference type="SAM" id="Phobius"/>
    </source>
</evidence>